<dbReference type="RefSeq" id="XP_062647705.1">
    <property type="nucleotide sequence ID" value="XM_062792966.1"/>
</dbReference>
<proteinExistence type="predicted"/>
<name>A0AAN6U0B9_9PEZI</name>
<reference evidence="2" key="1">
    <citation type="journal article" date="2023" name="Mol. Phylogenet. Evol.">
        <title>Genome-scale phylogeny and comparative genomics of the fungal order Sordariales.</title>
        <authorList>
            <person name="Hensen N."/>
            <person name="Bonometti L."/>
            <person name="Westerberg I."/>
            <person name="Brannstrom I.O."/>
            <person name="Guillou S."/>
            <person name="Cros-Aarteil S."/>
            <person name="Calhoun S."/>
            <person name="Haridas S."/>
            <person name="Kuo A."/>
            <person name="Mondo S."/>
            <person name="Pangilinan J."/>
            <person name="Riley R."/>
            <person name="LaButti K."/>
            <person name="Andreopoulos B."/>
            <person name="Lipzen A."/>
            <person name="Chen C."/>
            <person name="Yan M."/>
            <person name="Daum C."/>
            <person name="Ng V."/>
            <person name="Clum A."/>
            <person name="Steindorff A."/>
            <person name="Ohm R.A."/>
            <person name="Martin F."/>
            <person name="Silar P."/>
            <person name="Natvig D.O."/>
            <person name="Lalanne C."/>
            <person name="Gautier V."/>
            <person name="Ament-Velasquez S.L."/>
            <person name="Kruys A."/>
            <person name="Hutchinson M.I."/>
            <person name="Powell A.J."/>
            <person name="Barry K."/>
            <person name="Miller A.N."/>
            <person name="Grigoriev I.V."/>
            <person name="Debuchy R."/>
            <person name="Gladieux P."/>
            <person name="Hiltunen Thoren M."/>
            <person name="Johannesson H."/>
        </authorList>
    </citation>
    <scope>NUCLEOTIDE SEQUENCE</scope>
    <source>
        <strain evidence="2">CBS 731.68</strain>
    </source>
</reference>
<protein>
    <submittedName>
        <fullName evidence="2">Uncharacterized protein</fullName>
    </submittedName>
</protein>
<feature type="region of interest" description="Disordered" evidence="1">
    <location>
        <begin position="44"/>
        <end position="67"/>
    </location>
</feature>
<dbReference type="GeneID" id="87829735"/>
<comment type="caution">
    <text evidence="2">The sequence shown here is derived from an EMBL/GenBank/DDBJ whole genome shotgun (WGS) entry which is preliminary data.</text>
</comment>
<evidence type="ECO:0000313" key="3">
    <source>
        <dbReference type="Proteomes" id="UP001302602"/>
    </source>
</evidence>
<dbReference type="AlphaFoldDB" id="A0AAN6U0B9"/>
<evidence type="ECO:0000256" key="1">
    <source>
        <dbReference type="SAM" id="MobiDB-lite"/>
    </source>
</evidence>
<keyword evidence="3" id="KW-1185">Reference proteome</keyword>
<dbReference type="Proteomes" id="UP001302602">
    <property type="component" value="Unassembled WGS sequence"/>
</dbReference>
<organism evidence="2 3">
    <name type="scientific">Parathielavia appendiculata</name>
    <dbReference type="NCBI Taxonomy" id="2587402"/>
    <lineage>
        <taxon>Eukaryota</taxon>
        <taxon>Fungi</taxon>
        <taxon>Dikarya</taxon>
        <taxon>Ascomycota</taxon>
        <taxon>Pezizomycotina</taxon>
        <taxon>Sordariomycetes</taxon>
        <taxon>Sordariomycetidae</taxon>
        <taxon>Sordariales</taxon>
        <taxon>Chaetomiaceae</taxon>
        <taxon>Parathielavia</taxon>
    </lineage>
</organism>
<accession>A0AAN6U0B9</accession>
<feature type="compositionally biased region" description="Basic and acidic residues" evidence="1">
    <location>
        <begin position="53"/>
        <end position="67"/>
    </location>
</feature>
<dbReference type="EMBL" id="MU853228">
    <property type="protein sequence ID" value="KAK4123934.1"/>
    <property type="molecule type" value="Genomic_DNA"/>
</dbReference>
<gene>
    <name evidence="2" type="ORF">N657DRAFT_645544</name>
</gene>
<evidence type="ECO:0000313" key="2">
    <source>
        <dbReference type="EMBL" id="KAK4123934.1"/>
    </source>
</evidence>
<reference evidence="2" key="2">
    <citation type="submission" date="2023-05" db="EMBL/GenBank/DDBJ databases">
        <authorList>
            <consortium name="Lawrence Berkeley National Laboratory"/>
            <person name="Steindorff A."/>
            <person name="Hensen N."/>
            <person name="Bonometti L."/>
            <person name="Westerberg I."/>
            <person name="Brannstrom I.O."/>
            <person name="Guillou S."/>
            <person name="Cros-Aarteil S."/>
            <person name="Calhoun S."/>
            <person name="Haridas S."/>
            <person name="Kuo A."/>
            <person name="Mondo S."/>
            <person name="Pangilinan J."/>
            <person name="Riley R."/>
            <person name="Labutti K."/>
            <person name="Andreopoulos B."/>
            <person name="Lipzen A."/>
            <person name="Chen C."/>
            <person name="Yanf M."/>
            <person name="Daum C."/>
            <person name="Ng V."/>
            <person name="Clum A."/>
            <person name="Ohm R."/>
            <person name="Martin F."/>
            <person name="Silar P."/>
            <person name="Natvig D."/>
            <person name="Lalanne C."/>
            <person name="Gautier V."/>
            <person name="Ament-Velasquez S.L."/>
            <person name="Kruys A."/>
            <person name="Hutchinson M.I."/>
            <person name="Powell A.J."/>
            <person name="Barry K."/>
            <person name="Miller A.N."/>
            <person name="Grigoriev I.V."/>
            <person name="Debuchy R."/>
            <person name="Gladieux P."/>
            <person name="Thoren M.H."/>
            <person name="Johannesson H."/>
        </authorList>
    </citation>
    <scope>NUCLEOTIDE SEQUENCE</scope>
    <source>
        <strain evidence="2">CBS 731.68</strain>
    </source>
</reference>
<sequence length="67" mass="7372">MLRLGIGSECVQAGNPVWIVPGSRVPLLLRSVQYDEPQAVQPRTIGVPGGYCDDNRRDSRDDGNIYT</sequence>